<dbReference type="Pfam" id="PF15008">
    <property type="entry name" value="DUF4518"/>
    <property type="match status" value="1"/>
</dbReference>
<dbReference type="AlphaFoldDB" id="K1PE80"/>
<gene>
    <name evidence="1" type="ORF">CGI_10002654</name>
</gene>
<dbReference type="InterPro" id="IPR026698">
    <property type="entry name" value="UPF_C3orf38"/>
</dbReference>
<dbReference type="InParanoid" id="K1PE80"/>
<name>K1PE80_MAGGI</name>
<protein>
    <submittedName>
        <fullName evidence="1">Uncharacterized protein C3orf38-like protein</fullName>
    </submittedName>
</protein>
<dbReference type="EMBL" id="JH816415">
    <property type="protein sequence ID" value="EKC22202.1"/>
    <property type="molecule type" value="Genomic_DNA"/>
</dbReference>
<accession>K1PE80</accession>
<dbReference type="HOGENOM" id="CLU_060119_0_0_1"/>
<dbReference type="SUPFAM" id="SSF54427">
    <property type="entry name" value="NTF2-like"/>
    <property type="match status" value="1"/>
</dbReference>
<evidence type="ECO:0000313" key="1">
    <source>
        <dbReference type="EMBL" id="EKC22202.1"/>
    </source>
</evidence>
<sequence>MSDSEKKGCIDLLEVLSDCDLYSLADTVTNKKIPVGGNRREALKTIVTFSTSAQELLSRQKINKDVLFKYLVKYNVTPSVNTKKPELIDEVLLLWMKQSQKRPTINFTINNQYNTVNVNPVAGGASHEQDLHKLGLTFIKWFYDSLNSHNPSRGVTPKDFGPQHFYGDAKLMVLLPGPPETRENCTGQQAVSEKFLHFVSRENLLFNPNCDHGGVMVKDDPHGLVVVMVCGTIHKDNQCLGVFDQMFGLIKDPQFHNNYKIKISKMKLTATAVSNLPRLTDKSQAEISDLAAV</sequence>
<dbReference type="FunCoup" id="K1PE80">
    <property type="interactions" value="789"/>
</dbReference>
<reference evidence="1" key="1">
    <citation type="journal article" date="2012" name="Nature">
        <title>The oyster genome reveals stress adaptation and complexity of shell formation.</title>
        <authorList>
            <person name="Zhang G."/>
            <person name="Fang X."/>
            <person name="Guo X."/>
            <person name="Li L."/>
            <person name="Luo R."/>
            <person name="Xu F."/>
            <person name="Yang P."/>
            <person name="Zhang L."/>
            <person name="Wang X."/>
            <person name="Qi H."/>
            <person name="Xiong Z."/>
            <person name="Que H."/>
            <person name="Xie Y."/>
            <person name="Holland P.W."/>
            <person name="Paps J."/>
            <person name="Zhu Y."/>
            <person name="Wu F."/>
            <person name="Chen Y."/>
            <person name="Wang J."/>
            <person name="Peng C."/>
            <person name="Meng J."/>
            <person name="Yang L."/>
            <person name="Liu J."/>
            <person name="Wen B."/>
            <person name="Zhang N."/>
            <person name="Huang Z."/>
            <person name="Zhu Q."/>
            <person name="Feng Y."/>
            <person name="Mount A."/>
            <person name="Hedgecock D."/>
            <person name="Xu Z."/>
            <person name="Liu Y."/>
            <person name="Domazet-Loso T."/>
            <person name="Du Y."/>
            <person name="Sun X."/>
            <person name="Zhang S."/>
            <person name="Liu B."/>
            <person name="Cheng P."/>
            <person name="Jiang X."/>
            <person name="Li J."/>
            <person name="Fan D."/>
            <person name="Wang W."/>
            <person name="Fu W."/>
            <person name="Wang T."/>
            <person name="Wang B."/>
            <person name="Zhang J."/>
            <person name="Peng Z."/>
            <person name="Li Y."/>
            <person name="Li N."/>
            <person name="Wang J."/>
            <person name="Chen M."/>
            <person name="He Y."/>
            <person name="Tan F."/>
            <person name="Song X."/>
            <person name="Zheng Q."/>
            <person name="Huang R."/>
            <person name="Yang H."/>
            <person name="Du X."/>
            <person name="Chen L."/>
            <person name="Yang M."/>
            <person name="Gaffney P.M."/>
            <person name="Wang S."/>
            <person name="Luo L."/>
            <person name="She Z."/>
            <person name="Ming Y."/>
            <person name="Huang W."/>
            <person name="Zhang S."/>
            <person name="Huang B."/>
            <person name="Zhang Y."/>
            <person name="Qu T."/>
            <person name="Ni P."/>
            <person name="Miao G."/>
            <person name="Wang J."/>
            <person name="Wang Q."/>
            <person name="Steinberg C.E."/>
            <person name="Wang H."/>
            <person name="Li N."/>
            <person name="Qian L."/>
            <person name="Zhang G."/>
            <person name="Li Y."/>
            <person name="Yang H."/>
            <person name="Liu X."/>
            <person name="Wang J."/>
            <person name="Yin Y."/>
            <person name="Wang J."/>
        </authorList>
    </citation>
    <scope>NUCLEOTIDE SEQUENCE [LARGE SCALE GENOMIC DNA]</scope>
    <source>
        <strain evidence="1">05x7-T-G4-1.051#20</strain>
    </source>
</reference>
<organism evidence="1">
    <name type="scientific">Magallana gigas</name>
    <name type="common">Pacific oyster</name>
    <name type="synonym">Crassostrea gigas</name>
    <dbReference type="NCBI Taxonomy" id="29159"/>
    <lineage>
        <taxon>Eukaryota</taxon>
        <taxon>Metazoa</taxon>
        <taxon>Spiralia</taxon>
        <taxon>Lophotrochozoa</taxon>
        <taxon>Mollusca</taxon>
        <taxon>Bivalvia</taxon>
        <taxon>Autobranchia</taxon>
        <taxon>Pteriomorphia</taxon>
        <taxon>Ostreida</taxon>
        <taxon>Ostreoidea</taxon>
        <taxon>Ostreidae</taxon>
        <taxon>Magallana</taxon>
    </lineage>
</organism>
<dbReference type="PANTHER" id="PTHR21084">
    <property type="entry name" value="DENSE INCISORS"/>
    <property type="match status" value="1"/>
</dbReference>
<dbReference type="PANTHER" id="PTHR21084:SF1">
    <property type="entry name" value="DENSE INCISORS"/>
    <property type="match status" value="1"/>
</dbReference>
<dbReference type="Gene3D" id="3.10.450.50">
    <property type="match status" value="1"/>
</dbReference>
<proteinExistence type="predicted"/>
<dbReference type="InterPro" id="IPR032710">
    <property type="entry name" value="NTF2-like_dom_sf"/>
</dbReference>